<keyword evidence="2" id="KW-0479">Metal-binding</keyword>
<dbReference type="InterPro" id="IPR011006">
    <property type="entry name" value="CheY-like_superfamily"/>
</dbReference>
<organism evidence="5 6">
    <name type="scientific">Lacrimispora amygdalina</name>
    <dbReference type="NCBI Taxonomy" id="253257"/>
    <lineage>
        <taxon>Bacteria</taxon>
        <taxon>Bacillati</taxon>
        <taxon>Bacillota</taxon>
        <taxon>Clostridia</taxon>
        <taxon>Lachnospirales</taxon>
        <taxon>Lachnospiraceae</taxon>
        <taxon>Lacrimispora</taxon>
    </lineage>
</organism>
<dbReference type="InterPro" id="IPR012827">
    <property type="entry name" value="Hemerythrin_metal-bd"/>
</dbReference>
<dbReference type="NCBIfam" id="TIGR02481">
    <property type="entry name" value="hemeryth_dom"/>
    <property type="match status" value="1"/>
</dbReference>
<proteinExistence type="inferred from homology"/>
<evidence type="ECO:0000313" key="6">
    <source>
        <dbReference type="Proteomes" id="UP001419084"/>
    </source>
</evidence>
<dbReference type="InterPro" id="IPR050669">
    <property type="entry name" value="Hemerythrin"/>
</dbReference>
<dbReference type="PANTHER" id="PTHR37164:SF1">
    <property type="entry name" value="BACTERIOHEMERYTHRIN"/>
    <property type="match status" value="1"/>
</dbReference>
<sequence length="223" mass="26559">MLQLFRYLYTGVITEIRQGLINKDIPITLMSSKPDETMVFMAAHFGGIEILVKPFSDIDFLKKVLRSKKSPLLKDIVTEKNLENNFKLKWCDEYKIGVELIDNEHKEIVDNFEQLYKRINEGNGLQHYADMLRFIEKYVSFHFDHEEEFQKKIGYQEIESHMAEHRNFKMQVEQLIQKQKDDTITNKDLVILVVFIKEWLIHHILVEDKKIGVFLEIEHSDKE</sequence>
<dbReference type="SUPFAM" id="SSF52172">
    <property type="entry name" value="CheY-like"/>
    <property type="match status" value="1"/>
</dbReference>
<name>A0ABQ5M9B9_9FIRM</name>
<keyword evidence="6" id="KW-1185">Reference proteome</keyword>
<dbReference type="PANTHER" id="PTHR37164">
    <property type="entry name" value="BACTERIOHEMERYTHRIN"/>
    <property type="match status" value="1"/>
</dbReference>
<protein>
    <recommendedName>
        <fullName evidence="4">Hemerythrin-like domain-containing protein</fullName>
    </recommendedName>
</protein>
<feature type="domain" description="Hemerythrin-like" evidence="4">
    <location>
        <begin position="97"/>
        <end position="211"/>
    </location>
</feature>
<comment type="similarity">
    <text evidence="1">Belongs to the hemerythrin family.</text>
</comment>
<evidence type="ECO:0000259" key="4">
    <source>
        <dbReference type="Pfam" id="PF01814"/>
    </source>
</evidence>
<reference evidence="5 6" key="1">
    <citation type="journal article" date="2024" name="Int. J. Syst. Evol. Microbiol.">
        <title>Lacrimispora brassicae sp. nov. isolated from fermented cabbage, and proposal of Clostridium indicum Gundawar et al. 2019 and Clostridium methoxybenzovorans Mechichi et al. 1999 as heterotypic synonyms of Lacrimispora amygdalina (Parshina et al. 2003) Haas and Blanchard 2020 and Lacrimispora indolis (McClung and McCoy 1957) Haas and Blanchard 2020, respectively.</title>
        <authorList>
            <person name="Kobayashi H."/>
            <person name="Tanizawa Y."/>
            <person name="Sakamoto M."/>
            <person name="Ohkuma M."/>
            <person name="Tohno M."/>
        </authorList>
    </citation>
    <scope>NUCLEOTIDE SEQUENCE [LARGE SCALE GENOMIC DNA]</scope>
    <source>
        <strain evidence="5 6">DSM 12857</strain>
    </source>
</reference>
<dbReference type="SUPFAM" id="SSF47188">
    <property type="entry name" value="Hemerythrin-like"/>
    <property type="match status" value="1"/>
</dbReference>
<evidence type="ECO:0000256" key="1">
    <source>
        <dbReference type="ARBA" id="ARBA00010587"/>
    </source>
</evidence>
<keyword evidence="3" id="KW-0408">Iron</keyword>
<evidence type="ECO:0000256" key="2">
    <source>
        <dbReference type="ARBA" id="ARBA00022723"/>
    </source>
</evidence>
<evidence type="ECO:0000256" key="3">
    <source>
        <dbReference type="ARBA" id="ARBA00023004"/>
    </source>
</evidence>
<dbReference type="EMBL" id="BRPJ01000074">
    <property type="protein sequence ID" value="GLB31553.1"/>
    <property type="molecule type" value="Genomic_DNA"/>
</dbReference>
<accession>A0ABQ5M9B9</accession>
<dbReference type="NCBIfam" id="NF033749">
    <property type="entry name" value="bact_hemeryth"/>
    <property type="match status" value="1"/>
</dbReference>
<dbReference type="RefSeq" id="WP_346065838.1">
    <property type="nucleotide sequence ID" value="NZ_BRPJ01000074.1"/>
</dbReference>
<dbReference type="Pfam" id="PF01814">
    <property type="entry name" value="Hemerythrin"/>
    <property type="match status" value="1"/>
</dbReference>
<dbReference type="Gene3D" id="1.20.120.50">
    <property type="entry name" value="Hemerythrin-like"/>
    <property type="match status" value="1"/>
</dbReference>
<gene>
    <name evidence="5" type="ORF">LAD12857_34760</name>
</gene>
<evidence type="ECO:0000313" key="5">
    <source>
        <dbReference type="EMBL" id="GLB31553.1"/>
    </source>
</evidence>
<dbReference type="InterPro" id="IPR035938">
    <property type="entry name" value="Hemerythrin-like_sf"/>
</dbReference>
<dbReference type="Proteomes" id="UP001419084">
    <property type="component" value="Unassembled WGS sequence"/>
</dbReference>
<comment type="caution">
    <text evidence="5">The sequence shown here is derived from an EMBL/GenBank/DDBJ whole genome shotgun (WGS) entry which is preliminary data.</text>
</comment>
<dbReference type="InterPro" id="IPR012312">
    <property type="entry name" value="Hemerythrin-like"/>
</dbReference>
<dbReference type="CDD" id="cd12107">
    <property type="entry name" value="Hemerythrin"/>
    <property type="match status" value="1"/>
</dbReference>